<dbReference type="SUPFAM" id="SSF56436">
    <property type="entry name" value="C-type lectin-like"/>
    <property type="match status" value="1"/>
</dbReference>
<keyword evidence="4" id="KW-1185">Reference proteome</keyword>
<sequence>MLKLAVILLLFAMIIMEVEAVTQKCDTQKCPAGTQCVFTGLYHICMESEFASSDANCSRQQLPAPGCAVWVGLARLVAGTTNDNSLFFWLDSTNSTYRHWARGQPFGTSQHCVNLWSGARGDLVGFWDNNNCDTTVDIRKAVCAQCPSECLRTRLYWGLF</sequence>
<dbReference type="InterPro" id="IPR016187">
    <property type="entry name" value="CTDL_fold"/>
</dbReference>
<accession>A0AAD4R3U7</accession>
<dbReference type="Proteomes" id="UP001201812">
    <property type="component" value="Unassembled WGS sequence"/>
</dbReference>
<proteinExistence type="predicted"/>
<reference evidence="3" key="1">
    <citation type="submission" date="2022-01" db="EMBL/GenBank/DDBJ databases">
        <title>Genome Sequence Resource for Two Populations of Ditylenchus destructor, the Migratory Endoparasitic Phytonematode.</title>
        <authorList>
            <person name="Zhang H."/>
            <person name="Lin R."/>
            <person name="Xie B."/>
        </authorList>
    </citation>
    <scope>NUCLEOTIDE SEQUENCE</scope>
    <source>
        <strain evidence="3">BazhouSP</strain>
    </source>
</reference>
<feature type="chain" id="PRO_5041960871" description="C-type lectin domain-containing protein" evidence="1">
    <location>
        <begin position="21"/>
        <end position="160"/>
    </location>
</feature>
<keyword evidence="1" id="KW-0732">Signal</keyword>
<dbReference type="PROSITE" id="PS50041">
    <property type="entry name" value="C_TYPE_LECTIN_2"/>
    <property type="match status" value="1"/>
</dbReference>
<dbReference type="InterPro" id="IPR001304">
    <property type="entry name" value="C-type_lectin-like"/>
</dbReference>
<dbReference type="CDD" id="cd00037">
    <property type="entry name" value="CLECT"/>
    <property type="match status" value="1"/>
</dbReference>
<evidence type="ECO:0000256" key="1">
    <source>
        <dbReference type="SAM" id="SignalP"/>
    </source>
</evidence>
<dbReference type="EMBL" id="JAKKPZ010000039">
    <property type="protein sequence ID" value="KAI1707742.1"/>
    <property type="molecule type" value="Genomic_DNA"/>
</dbReference>
<protein>
    <recommendedName>
        <fullName evidence="2">C-type lectin domain-containing protein</fullName>
    </recommendedName>
</protein>
<evidence type="ECO:0000259" key="2">
    <source>
        <dbReference type="PROSITE" id="PS50041"/>
    </source>
</evidence>
<organism evidence="3 4">
    <name type="scientific">Ditylenchus destructor</name>
    <dbReference type="NCBI Taxonomy" id="166010"/>
    <lineage>
        <taxon>Eukaryota</taxon>
        <taxon>Metazoa</taxon>
        <taxon>Ecdysozoa</taxon>
        <taxon>Nematoda</taxon>
        <taxon>Chromadorea</taxon>
        <taxon>Rhabditida</taxon>
        <taxon>Tylenchina</taxon>
        <taxon>Tylenchomorpha</taxon>
        <taxon>Sphaerularioidea</taxon>
        <taxon>Anguinidae</taxon>
        <taxon>Anguininae</taxon>
        <taxon>Ditylenchus</taxon>
    </lineage>
</organism>
<dbReference type="AlphaFoldDB" id="A0AAD4R3U7"/>
<name>A0AAD4R3U7_9BILA</name>
<evidence type="ECO:0000313" key="3">
    <source>
        <dbReference type="EMBL" id="KAI1707742.1"/>
    </source>
</evidence>
<feature type="signal peptide" evidence="1">
    <location>
        <begin position="1"/>
        <end position="20"/>
    </location>
</feature>
<feature type="domain" description="C-type lectin" evidence="2">
    <location>
        <begin position="47"/>
        <end position="133"/>
    </location>
</feature>
<evidence type="ECO:0000313" key="4">
    <source>
        <dbReference type="Proteomes" id="UP001201812"/>
    </source>
</evidence>
<comment type="caution">
    <text evidence="3">The sequence shown here is derived from an EMBL/GenBank/DDBJ whole genome shotgun (WGS) entry which is preliminary data.</text>
</comment>
<gene>
    <name evidence="3" type="ORF">DdX_12297</name>
</gene>
<dbReference type="Gene3D" id="3.10.100.10">
    <property type="entry name" value="Mannose-Binding Protein A, subunit A"/>
    <property type="match status" value="1"/>
</dbReference>
<dbReference type="InterPro" id="IPR016186">
    <property type="entry name" value="C-type_lectin-like/link_sf"/>
</dbReference>